<gene>
    <name evidence="2" type="ORF">L195_g042643</name>
</gene>
<evidence type="ECO:0008006" key="4">
    <source>
        <dbReference type="Google" id="ProtNLM"/>
    </source>
</evidence>
<feature type="region of interest" description="Disordered" evidence="1">
    <location>
        <begin position="1"/>
        <end position="41"/>
    </location>
</feature>
<name>A0A2K3M700_TRIPR</name>
<evidence type="ECO:0000313" key="3">
    <source>
        <dbReference type="Proteomes" id="UP000236291"/>
    </source>
</evidence>
<dbReference type="EMBL" id="ASHM01051511">
    <property type="protein sequence ID" value="PNX86564.1"/>
    <property type="molecule type" value="Genomic_DNA"/>
</dbReference>
<feature type="compositionally biased region" description="Acidic residues" evidence="1">
    <location>
        <begin position="1"/>
        <end position="17"/>
    </location>
</feature>
<dbReference type="Proteomes" id="UP000236291">
    <property type="component" value="Unassembled WGS sequence"/>
</dbReference>
<reference evidence="2 3" key="2">
    <citation type="journal article" date="2017" name="Front. Plant Sci.">
        <title>Gene Classification and Mining of Molecular Markers Useful in Red Clover (Trifolium pratense) Breeding.</title>
        <authorList>
            <person name="Istvanek J."/>
            <person name="Dluhosova J."/>
            <person name="Dluhos P."/>
            <person name="Patkova L."/>
            <person name="Nedelnik J."/>
            <person name="Repkova J."/>
        </authorList>
    </citation>
    <scope>NUCLEOTIDE SEQUENCE [LARGE SCALE GENOMIC DNA]</scope>
    <source>
        <strain evidence="3">cv. Tatra</strain>
        <tissue evidence="2">Young leaves</tissue>
    </source>
</reference>
<feature type="compositionally biased region" description="Basic and acidic residues" evidence="1">
    <location>
        <begin position="18"/>
        <end position="39"/>
    </location>
</feature>
<sequence length="158" mass="17935">AHPDSEEVEEPQEEQEDVEMHEAQPKPEEEEEAQPKPDEFLGLPSDESVLSLYGSHIARLLYNKHLNKLVTSYLWWFDDAIEATGLADLASTGYLFLDSALLSALAEMWHEETNSFHLSVGDVSKKNLYVEEIIVTLNDVLYLLHLTSPGPPRHHDQI</sequence>
<protein>
    <recommendedName>
        <fullName evidence="4">Serine/threonine-protein phosphatase 7 long form-like protein</fullName>
    </recommendedName>
</protein>
<organism evidence="2 3">
    <name type="scientific">Trifolium pratense</name>
    <name type="common">Red clover</name>
    <dbReference type="NCBI Taxonomy" id="57577"/>
    <lineage>
        <taxon>Eukaryota</taxon>
        <taxon>Viridiplantae</taxon>
        <taxon>Streptophyta</taxon>
        <taxon>Embryophyta</taxon>
        <taxon>Tracheophyta</taxon>
        <taxon>Spermatophyta</taxon>
        <taxon>Magnoliopsida</taxon>
        <taxon>eudicotyledons</taxon>
        <taxon>Gunneridae</taxon>
        <taxon>Pentapetalae</taxon>
        <taxon>rosids</taxon>
        <taxon>fabids</taxon>
        <taxon>Fabales</taxon>
        <taxon>Fabaceae</taxon>
        <taxon>Papilionoideae</taxon>
        <taxon>50 kb inversion clade</taxon>
        <taxon>NPAAA clade</taxon>
        <taxon>Hologalegina</taxon>
        <taxon>IRL clade</taxon>
        <taxon>Trifolieae</taxon>
        <taxon>Trifolium</taxon>
    </lineage>
</organism>
<accession>A0A2K3M700</accession>
<evidence type="ECO:0000256" key="1">
    <source>
        <dbReference type="SAM" id="MobiDB-lite"/>
    </source>
</evidence>
<feature type="non-terminal residue" evidence="2">
    <location>
        <position position="1"/>
    </location>
</feature>
<proteinExistence type="predicted"/>
<evidence type="ECO:0000313" key="2">
    <source>
        <dbReference type="EMBL" id="PNX86564.1"/>
    </source>
</evidence>
<comment type="caution">
    <text evidence="2">The sequence shown here is derived from an EMBL/GenBank/DDBJ whole genome shotgun (WGS) entry which is preliminary data.</text>
</comment>
<reference evidence="2 3" key="1">
    <citation type="journal article" date="2014" name="Am. J. Bot.">
        <title>Genome assembly and annotation for red clover (Trifolium pratense; Fabaceae).</title>
        <authorList>
            <person name="Istvanek J."/>
            <person name="Jaros M."/>
            <person name="Krenek A."/>
            <person name="Repkova J."/>
        </authorList>
    </citation>
    <scope>NUCLEOTIDE SEQUENCE [LARGE SCALE GENOMIC DNA]</scope>
    <source>
        <strain evidence="3">cv. Tatra</strain>
        <tissue evidence="2">Young leaves</tissue>
    </source>
</reference>
<dbReference type="AlphaFoldDB" id="A0A2K3M700"/>